<dbReference type="EMBL" id="VFPE01000002">
    <property type="protein sequence ID" value="TQM27553.1"/>
    <property type="molecule type" value="Genomic_DNA"/>
</dbReference>
<evidence type="ECO:0000313" key="2">
    <source>
        <dbReference type="Proteomes" id="UP000320235"/>
    </source>
</evidence>
<comment type="caution">
    <text evidence="1">The sequence shown here is derived from an EMBL/GenBank/DDBJ whole genome shotgun (WGS) entry which is preliminary data.</text>
</comment>
<keyword evidence="2" id="KW-1185">Reference proteome</keyword>
<proteinExistence type="predicted"/>
<gene>
    <name evidence="1" type="ORF">FB391_1575</name>
</gene>
<accession>A0A543F155</accession>
<sequence>MSDDVEFNVGLVAITMRVGDVDFRGTPVSAGRSGAEQEGKLREAVIESSDGLRMTVGCTVWEDGSADVQPLDFLAGPDAYRRLEAAGRMTLNDNGDGARVALLRALKYGDRGYPSLASVTWEELSELAGTDAADLLTSHGARVAAYEDLRTQPRQYREHPAFAVSEDGLEAVFAAFAITRVIPIMKGFGRSGGVEAFH</sequence>
<dbReference type="AlphaFoldDB" id="A0A543F155"/>
<dbReference type="Proteomes" id="UP000320235">
    <property type="component" value="Unassembled WGS sequence"/>
</dbReference>
<reference evidence="1 2" key="1">
    <citation type="submission" date="2019-06" db="EMBL/GenBank/DDBJ databases">
        <title>Sequencing the genomes of 1000 actinobacteria strains.</title>
        <authorList>
            <person name="Klenk H.-P."/>
        </authorList>
    </citation>
    <scope>NUCLEOTIDE SEQUENCE [LARGE SCALE GENOMIC DNA]</scope>
    <source>
        <strain evidence="1 2">DSM 105492</strain>
    </source>
</reference>
<name>A0A543F155_9MICO</name>
<organism evidence="1 2">
    <name type="scientific">Microbacterium kyungheense</name>
    <dbReference type="NCBI Taxonomy" id="1263636"/>
    <lineage>
        <taxon>Bacteria</taxon>
        <taxon>Bacillati</taxon>
        <taxon>Actinomycetota</taxon>
        <taxon>Actinomycetes</taxon>
        <taxon>Micrococcales</taxon>
        <taxon>Microbacteriaceae</taxon>
        <taxon>Microbacterium</taxon>
    </lineage>
</organism>
<evidence type="ECO:0000313" key="1">
    <source>
        <dbReference type="EMBL" id="TQM27553.1"/>
    </source>
</evidence>
<protein>
    <submittedName>
        <fullName evidence="1">Uncharacterized protein</fullName>
    </submittedName>
</protein>